<feature type="region of interest" description="Disordered" evidence="1">
    <location>
        <begin position="1"/>
        <end position="24"/>
    </location>
</feature>
<name>A0ABQ5LR05_9RHOB</name>
<organism evidence="2 3">
    <name type="scientific">Sinisalibacter aestuarii</name>
    <dbReference type="NCBI Taxonomy" id="2949426"/>
    <lineage>
        <taxon>Bacteria</taxon>
        <taxon>Pseudomonadati</taxon>
        <taxon>Pseudomonadota</taxon>
        <taxon>Alphaproteobacteria</taxon>
        <taxon>Rhodobacterales</taxon>
        <taxon>Roseobacteraceae</taxon>
        <taxon>Sinisalibacter</taxon>
    </lineage>
</organism>
<dbReference type="EMBL" id="BROH01000002">
    <property type="protein sequence ID" value="GKY87354.1"/>
    <property type="molecule type" value="Genomic_DNA"/>
</dbReference>
<evidence type="ECO:0000313" key="2">
    <source>
        <dbReference type="EMBL" id="GKY87354.1"/>
    </source>
</evidence>
<sequence>MTWASHIAHFDRSETGAAKAGPAIGAENKAVDVITKWRLVNMNTLPRSGGKRP</sequence>
<keyword evidence="3" id="KW-1185">Reference proteome</keyword>
<gene>
    <name evidence="2" type="ORF">STA1M1_12230</name>
</gene>
<protein>
    <submittedName>
        <fullName evidence="2">Uncharacterized protein</fullName>
    </submittedName>
</protein>
<dbReference type="Proteomes" id="UP001144205">
    <property type="component" value="Unassembled WGS sequence"/>
</dbReference>
<proteinExistence type="predicted"/>
<accession>A0ABQ5LR05</accession>
<reference evidence="2" key="1">
    <citation type="journal article" date="2023" name="Int. J. Syst. Evol. Microbiol.">
        <title>Sinisalibacter aestuarii sp. nov., isolated from estuarine sediment of the Arakawa River.</title>
        <authorList>
            <person name="Arafat S.T."/>
            <person name="Hirano S."/>
            <person name="Sato A."/>
            <person name="Takeuchi K."/>
            <person name="Yasuda T."/>
            <person name="Terahara T."/>
            <person name="Hamada M."/>
            <person name="Kobayashi T."/>
        </authorList>
    </citation>
    <scope>NUCLEOTIDE SEQUENCE</scope>
    <source>
        <strain evidence="2">B-399</strain>
    </source>
</reference>
<evidence type="ECO:0000256" key="1">
    <source>
        <dbReference type="SAM" id="MobiDB-lite"/>
    </source>
</evidence>
<comment type="caution">
    <text evidence="2">The sequence shown here is derived from an EMBL/GenBank/DDBJ whole genome shotgun (WGS) entry which is preliminary data.</text>
</comment>
<evidence type="ECO:0000313" key="3">
    <source>
        <dbReference type="Proteomes" id="UP001144205"/>
    </source>
</evidence>